<reference evidence="18" key="1">
    <citation type="submission" date="2013-12" db="EMBL/GenBank/DDBJ databases">
        <authorList>
            <person name="Genoscope - CEA"/>
        </authorList>
    </citation>
    <scope>NUCLEOTIDE SEQUENCE</scope>
    <source>
        <strain evidence="18">CBS 1993</strain>
    </source>
</reference>
<evidence type="ECO:0000313" key="19">
    <source>
        <dbReference type="Proteomes" id="UP000019384"/>
    </source>
</evidence>
<evidence type="ECO:0000256" key="1">
    <source>
        <dbReference type="ARBA" id="ARBA00004651"/>
    </source>
</evidence>
<feature type="transmembrane region" description="Helical" evidence="15">
    <location>
        <begin position="329"/>
        <end position="348"/>
    </location>
</feature>
<evidence type="ECO:0000256" key="11">
    <source>
        <dbReference type="ARBA" id="ARBA00023002"/>
    </source>
</evidence>
<keyword evidence="7 15" id="KW-0812">Transmembrane</keyword>
<dbReference type="STRING" id="1382522.W6MTH4"/>
<dbReference type="InterPro" id="IPR051410">
    <property type="entry name" value="Ferric/Cupric_Reductase"/>
</dbReference>
<gene>
    <name evidence="18" type="ORF">KUCA_T00004475001</name>
</gene>
<dbReference type="InterPro" id="IPR017938">
    <property type="entry name" value="Riboflavin_synthase-like_b-brl"/>
</dbReference>
<dbReference type="EMBL" id="HG793129">
    <property type="protein sequence ID" value="CDK28492.1"/>
    <property type="molecule type" value="Genomic_DNA"/>
</dbReference>
<dbReference type="Proteomes" id="UP000019384">
    <property type="component" value="Unassembled WGS sequence"/>
</dbReference>
<feature type="transmembrane region" description="Helical" evidence="15">
    <location>
        <begin position="295"/>
        <end position="317"/>
    </location>
</feature>
<dbReference type="HOGENOM" id="CLU_010365_4_0_1"/>
<evidence type="ECO:0000256" key="16">
    <source>
        <dbReference type="SAM" id="SignalP"/>
    </source>
</evidence>
<evidence type="ECO:0000256" key="10">
    <source>
        <dbReference type="ARBA" id="ARBA00022989"/>
    </source>
</evidence>
<dbReference type="PANTHER" id="PTHR32361:SF25">
    <property type="entry name" value="FERRIC_CUPRIC REDUCTASE TRANSMEMBRANE COMPONENT 1"/>
    <property type="match status" value="1"/>
</dbReference>
<dbReference type="GO" id="GO:0006826">
    <property type="term" value="P:iron ion transport"/>
    <property type="evidence" value="ECO:0007669"/>
    <property type="project" value="UniProtKB-ARBA"/>
</dbReference>
<feature type="transmembrane region" description="Helical" evidence="15">
    <location>
        <begin position="355"/>
        <end position="375"/>
    </location>
</feature>
<accession>W6MTH4</accession>
<feature type="transmembrane region" description="Helical" evidence="15">
    <location>
        <begin position="155"/>
        <end position="177"/>
    </location>
</feature>
<protein>
    <recommendedName>
        <fullName evidence="3">ferric-chelate reductase (NADPH)</fullName>
        <ecNumber evidence="3">1.16.1.9</ecNumber>
    </recommendedName>
</protein>
<evidence type="ECO:0000256" key="13">
    <source>
        <dbReference type="ARBA" id="ARBA00023136"/>
    </source>
</evidence>
<organism evidence="18 19">
    <name type="scientific">Kuraishia capsulata CBS 1993</name>
    <dbReference type="NCBI Taxonomy" id="1382522"/>
    <lineage>
        <taxon>Eukaryota</taxon>
        <taxon>Fungi</taxon>
        <taxon>Dikarya</taxon>
        <taxon>Ascomycota</taxon>
        <taxon>Saccharomycotina</taxon>
        <taxon>Pichiomycetes</taxon>
        <taxon>Pichiales</taxon>
        <taxon>Pichiaceae</taxon>
        <taxon>Kuraishia</taxon>
    </lineage>
</organism>
<keyword evidence="11" id="KW-0560">Oxidoreductase</keyword>
<dbReference type="OrthoDB" id="167398at2759"/>
<evidence type="ECO:0000313" key="18">
    <source>
        <dbReference type="EMBL" id="CDK28492.1"/>
    </source>
</evidence>
<keyword evidence="9" id="KW-0249">Electron transport</keyword>
<dbReference type="GeneID" id="34521870"/>
<evidence type="ECO:0000256" key="3">
    <source>
        <dbReference type="ARBA" id="ARBA00012668"/>
    </source>
</evidence>
<comment type="similarity">
    <text evidence="2">Belongs to the ferric reductase (FRE) family.</text>
</comment>
<dbReference type="InterPro" id="IPR017927">
    <property type="entry name" value="FAD-bd_FR_type"/>
</dbReference>
<dbReference type="SFLD" id="SFLDG01168">
    <property type="entry name" value="Ferric_reductase_subgroup_(FRE"/>
    <property type="match status" value="1"/>
</dbReference>
<dbReference type="RefSeq" id="XP_022460482.1">
    <property type="nucleotide sequence ID" value="XM_022601213.1"/>
</dbReference>
<dbReference type="Gene3D" id="2.40.30.10">
    <property type="entry name" value="Translation factors"/>
    <property type="match status" value="1"/>
</dbReference>
<dbReference type="Pfam" id="PF08030">
    <property type="entry name" value="NAD_binding_6"/>
    <property type="match status" value="1"/>
</dbReference>
<dbReference type="InterPro" id="IPR013121">
    <property type="entry name" value="Fe_red_NAD-bd_6"/>
</dbReference>
<dbReference type="CDD" id="cd06186">
    <property type="entry name" value="NOX_Duox_like_FAD_NADP"/>
    <property type="match status" value="1"/>
</dbReference>
<name>W6MTH4_9ASCO</name>
<evidence type="ECO:0000256" key="14">
    <source>
        <dbReference type="ARBA" id="ARBA00048483"/>
    </source>
</evidence>
<keyword evidence="12" id="KW-0406">Ion transport</keyword>
<evidence type="ECO:0000256" key="7">
    <source>
        <dbReference type="ARBA" id="ARBA00022692"/>
    </source>
</evidence>
<comment type="catalytic activity">
    <reaction evidence="14">
        <text>2 a Fe(II)-siderophore + NADP(+) + H(+) = 2 a Fe(III)-siderophore + NADPH</text>
        <dbReference type="Rhea" id="RHEA:28795"/>
        <dbReference type="Rhea" id="RHEA-COMP:11342"/>
        <dbReference type="Rhea" id="RHEA-COMP:11344"/>
        <dbReference type="ChEBI" id="CHEBI:15378"/>
        <dbReference type="ChEBI" id="CHEBI:29033"/>
        <dbReference type="ChEBI" id="CHEBI:29034"/>
        <dbReference type="ChEBI" id="CHEBI:57783"/>
        <dbReference type="ChEBI" id="CHEBI:58349"/>
        <dbReference type="EC" id="1.16.1.9"/>
    </reaction>
</comment>
<evidence type="ECO:0000256" key="5">
    <source>
        <dbReference type="ARBA" id="ARBA00022475"/>
    </source>
</evidence>
<dbReference type="Pfam" id="PF08022">
    <property type="entry name" value="FAD_binding_8"/>
    <property type="match status" value="1"/>
</dbReference>
<dbReference type="GO" id="GO:0052851">
    <property type="term" value="F:ferric-chelate reductase (NADPH) activity"/>
    <property type="evidence" value="ECO:0007669"/>
    <property type="project" value="UniProtKB-EC"/>
</dbReference>
<keyword evidence="8" id="KW-0274">FAD</keyword>
<dbReference type="PROSITE" id="PS51384">
    <property type="entry name" value="FAD_FR"/>
    <property type="match status" value="1"/>
</dbReference>
<keyword evidence="6" id="KW-0285">Flavoprotein</keyword>
<feature type="signal peptide" evidence="16">
    <location>
        <begin position="1"/>
        <end position="22"/>
    </location>
</feature>
<feature type="chain" id="PRO_5004880758" description="ferric-chelate reductase (NADPH)" evidence="16">
    <location>
        <begin position="23"/>
        <end position="697"/>
    </location>
</feature>
<evidence type="ECO:0000256" key="15">
    <source>
        <dbReference type="SAM" id="Phobius"/>
    </source>
</evidence>
<proteinExistence type="inferred from homology"/>
<keyword evidence="16" id="KW-0732">Signal</keyword>
<evidence type="ECO:0000256" key="12">
    <source>
        <dbReference type="ARBA" id="ARBA00023065"/>
    </source>
</evidence>
<evidence type="ECO:0000256" key="4">
    <source>
        <dbReference type="ARBA" id="ARBA00022448"/>
    </source>
</evidence>
<dbReference type="InterPro" id="IPR013130">
    <property type="entry name" value="Fe3_Rdtase_TM_dom"/>
</dbReference>
<dbReference type="Pfam" id="PF01794">
    <property type="entry name" value="Ferric_reduct"/>
    <property type="match status" value="1"/>
</dbReference>
<dbReference type="Gene3D" id="3.40.50.80">
    <property type="entry name" value="Nucleotide-binding domain of ferredoxin-NADP reductase (FNR) module"/>
    <property type="match status" value="1"/>
</dbReference>
<dbReference type="AlphaFoldDB" id="W6MTH4"/>
<dbReference type="SUPFAM" id="SSF63380">
    <property type="entry name" value="Riboflavin synthase domain-like"/>
    <property type="match status" value="1"/>
</dbReference>
<dbReference type="GO" id="GO:0015677">
    <property type="term" value="P:copper ion import"/>
    <property type="evidence" value="ECO:0007669"/>
    <property type="project" value="TreeGrafter"/>
</dbReference>
<feature type="transmembrane region" description="Helical" evidence="15">
    <location>
        <begin position="214"/>
        <end position="237"/>
    </location>
</feature>
<feature type="domain" description="FAD-binding FR-type" evidence="17">
    <location>
        <begin position="392"/>
        <end position="513"/>
    </location>
</feature>
<dbReference type="PANTHER" id="PTHR32361">
    <property type="entry name" value="FERRIC/CUPRIC REDUCTASE TRANSMEMBRANE COMPONENT"/>
    <property type="match status" value="1"/>
</dbReference>
<keyword evidence="10 15" id="KW-1133">Transmembrane helix</keyword>
<evidence type="ECO:0000256" key="6">
    <source>
        <dbReference type="ARBA" id="ARBA00022630"/>
    </source>
</evidence>
<dbReference type="SFLD" id="SFLDS00052">
    <property type="entry name" value="Ferric_Reductase_Domain"/>
    <property type="match status" value="1"/>
</dbReference>
<keyword evidence="13 15" id="KW-0472">Membrane</keyword>
<dbReference type="InterPro" id="IPR039261">
    <property type="entry name" value="FNR_nucleotide-bd"/>
</dbReference>
<evidence type="ECO:0000256" key="9">
    <source>
        <dbReference type="ARBA" id="ARBA00022982"/>
    </source>
</evidence>
<keyword evidence="5" id="KW-1003">Cell membrane</keyword>
<evidence type="ECO:0000256" key="2">
    <source>
        <dbReference type="ARBA" id="ARBA00006278"/>
    </source>
</evidence>
<dbReference type="GO" id="GO:0006879">
    <property type="term" value="P:intracellular iron ion homeostasis"/>
    <property type="evidence" value="ECO:0007669"/>
    <property type="project" value="TreeGrafter"/>
</dbReference>
<dbReference type="GO" id="GO:0005886">
    <property type="term" value="C:plasma membrane"/>
    <property type="evidence" value="ECO:0007669"/>
    <property type="project" value="UniProtKB-SubCell"/>
</dbReference>
<sequence length="697" mass="79745">MFASRRLSQLVLCSTFIAGCLGYAWDAPVAGSCTNYYYSYDFGCNYAEAYYPCSYANQPFLGSLFECIGSYAKDEAEKIEGYNYIIFLATYGGYDYTLDDVYTMIDNSTKYMKTAEDAANLTIVNFPFAPDRETILWNRKIYYQMTKFAKIDTKWLGWGLIFFWVVVIACATVVNVNRRYLKIPVPRKVSQAVRKHLTYPSTVRYFPSLFPTRLHSIVICLFLIQTTLSSAIGYNFMLPNPYLTDKLFIMYVIQHRTGMFSLYMFPLLIFFSIRNNPLVYFSGLSYSDYMTYHKVTAIVMTIEALIHSIVWTAYVYVEGDAALLMEDAYWKWGVVATCLAGVMITHSLKLFRQYAYETFLFFHNVMGILFIAAIWMHLNDLGYRGFVWALLATWCLDRVARIFRICLSGGLQKMEIEMCDADVMKITFKKPRYMQYYPGSYLFISFLRPWYSAWQFHPFTTISSPVEDGDSLTLYVKVKKGITKSLSKLKFDENNKMTVRALVEGPYGSRVHSCDPEEEFIGIAGGLGISGVLPALFDYIDKIPSSAKVSMITASQDKNKLDSESTSVNTGSSDPTHNSSLFWIINDVRHLNWLNSTLNYLTENGCKVTVLLSKRNAEESTDASFVQTIKYSVRYADGRPDIGTLIESCLLTKIKNRLSFYTCGSDSFNDTMRDEIARKIEVGSNVELSHYAEAYVW</sequence>
<evidence type="ECO:0000256" key="8">
    <source>
        <dbReference type="ARBA" id="ARBA00022827"/>
    </source>
</evidence>
<dbReference type="InterPro" id="IPR013112">
    <property type="entry name" value="FAD-bd_8"/>
</dbReference>
<keyword evidence="4" id="KW-0813">Transport</keyword>
<evidence type="ECO:0000259" key="17">
    <source>
        <dbReference type="PROSITE" id="PS51384"/>
    </source>
</evidence>
<feature type="transmembrane region" description="Helical" evidence="15">
    <location>
        <begin position="257"/>
        <end position="274"/>
    </location>
</feature>
<reference evidence="18" key="2">
    <citation type="submission" date="2014-02" db="EMBL/GenBank/DDBJ databases">
        <title>Complete DNA sequence of /Kuraishia capsulata/ illustrates novel genomic features among budding yeasts (/Saccharomycotina/).</title>
        <authorList>
            <person name="Morales L."/>
            <person name="Noel B."/>
            <person name="Porcel B."/>
            <person name="Marcet-Houben M."/>
            <person name="Hullo M-F."/>
            <person name="Sacerdot C."/>
            <person name="Tekaia F."/>
            <person name="Leh-Louis V."/>
            <person name="Despons L."/>
            <person name="Khanna V."/>
            <person name="Aury J-M."/>
            <person name="Barbe V."/>
            <person name="Couloux A."/>
            <person name="Labadie K."/>
            <person name="Pelletier E."/>
            <person name="Souciet J-L."/>
            <person name="Boekhout T."/>
            <person name="Gabaldon T."/>
            <person name="Wincker P."/>
            <person name="Dujon B."/>
        </authorList>
    </citation>
    <scope>NUCLEOTIDE SEQUENCE</scope>
    <source>
        <strain evidence="18">CBS 1993</strain>
    </source>
</reference>
<dbReference type="EC" id="1.16.1.9" evidence="3"/>
<dbReference type="PROSITE" id="PS51257">
    <property type="entry name" value="PROKAR_LIPOPROTEIN"/>
    <property type="match status" value="1"/>
</dbReference>
<keyword evidence="19" id="KW-1185">Reference proteome</keyword>
<comment type="subcellular location">
    <subcellularLocation>
        <location evidence="1">Cell membrane</location>
        <topology evidence="1">Multi-pass membrane protein</topology>
    </subcellularLocation>
</comment>